<dbReference type="EMBL" id="JABSNP010000001">
    <property type="protein sequence ID" value="NRT17216.1"/>
    <property type="molecule type" value="Genomic_DNA"/>
</dbReference>
<dbReference type="Pfam" id="PF04542">
    <property type="entry name" value="Sigma70_r2"/>
    <property type="match status" value="1"/>
</dbReference>
<evidence type="ECO:0000256" key="1">
    <source>
        <dbReference type="ARBA" id="ARBA00010641"/>
    </source>
</evidence>
<dbReference type="InterPro" id="IPR036388">
    <property type="entry name" value="WH-like_DNA-bd_sf"/>
</dbReference>
<feature type="domain" description="RNA polymerase sigma factor 70 region 4 type 2" evidence="6">
    <location>
        <begin position="129"/>
        <end position="179"/>
    </location>
</feature>
<dbReference type="Gene3D" id="1.10.10.10">
    <property type="entry name" value="Winged helix-like DNA-binding domain superfamily/Winged helix DNA-binding domain"/>
    <property type="match status" value="1"/>
</dbReference>
<dbReference type="InterPro" id="IPR013325">
    <property type="entry name" value="RNA_pol_sigma_r2"/>
</dbReference>
<comment type="caution">
    <text evidence="7">The sequence shown here is derived from an EMBL/GenBank/DDBJ whole genome shotgun (WGS) entry which is preliminary data.</text>
</comment>
<evidence type="ECO:0000259" key="6">
    <source>
        <dbReference type="Pfam" id="PF08281"/>
    </source>
</evidence>
<proteinExistence type="inferred from homology"/>
<keyword evidence="2" id="KW-0805">Transcription regulation</keyword>
<dbReference type="PANTHER" id="PTHR43133">
    <property type="entry name" value="RNA POLYMERASE ECF-TYPE SIGMA FACTO"/>
    <property type="match status" value="1"/>
</dbReference>
<protein>
    <submittedName>
        <fullName evidence="7">RNA polymerase sigma-70 factor (ECF subfamily)</fullName>
    </submittedName>
</protein>
<dbReference type="InterPro" id="IPR013324">
    <property type="entry name" value="RNA_pol_sigma_r3/r4-like"/>
</dbReference>
<dbReference type="RefSeq" id="WP_173807988.1">
    <property type="nucleotide sequence ID" value="NZ_JABSNP010000001.1"/>
</dbReference>
<dbReference type="Proteomes" id="UP000779507">
    <property type="component" value="Unassembled WGS sequence"/>
</dbReference>
<dbReference type="InterPro" id="IPR013249">
    <property type="entry name" value="RNA_pol_sigma70_r4_t2"/>
</dbReference>
<gene>
    <name evidence="7" type="ORF">HNP98_000019</name>
</gene>
<dbReference type="Gene3D" id="1.10.1740.10">
    <property type="match status" value="1"/>
</dbReference>
<dbReference type="InterPro" id="IPR014284">
    <property type="entry name" value="RNA_pol_sigma-70_dom"/>
</dbReference>
<keyword evidence="4" id="KW-0804">Transcription</keyword>
<evidence type="ECO:0000313" key="8">
    <source>
        <dbReference type="Proteomes" id="UP000779507"/>
    </source>
</evidence>
<evidence type="ECO:0000313" key="7">
    <source>
        <dbReference type="EMBL" id="NRT17216.1"/>
    </source>
</evidence>
<name>A0ABX2FJL7_9BACT</name>
<dbReference type="InterPro" id="IPR039425">
    <property type="entry name" value="RNA_pol_sigma-70-like"/>
</dbReference>
<evidence type="ECO:0000256" key="2">
    <source>
        <dbReference type="ARBA" id="ARBA00023015"/>
    </source>
</evidence>
<sequence length="193" mass="21171">MKLLPTLPPAADESVLVAQLLARDERAFGLLYERYSVALLAVIRRITPDEAQAQDLLQEGLLKIWLGIGGYDAGRGRLFTWMARVCGNHALDAVRSAGHRFYRGTRSLEVPAAQHVRAPVAFRPEHIGLRELTQHLIPRQWAVIDLLYFGGCTQLEAAQELGIPVATVKTRARAALRTLALLARCSQLAASGA</sequence>
<dbReference type="PANTHER" id="PTHR43133:SF62">
    <property type="entry name" value="RNA POLYMERASE SIGMA FACTOR SIGZ"/>
    <property type="match status" value="1"/>
</dbReference>
<dbReference type="NCBIfam" id="TIGR02937">
    <property type="entry name" value="sigma70-ECF"/>
    <property type="match status" value="1"/>
</dbReference>
<reference evidence="7 8" key="1">
    <citation type="submission" date="2020-05" db="EMBL/GenBank/DDBJ databases">
        <title>Genomic Encyclopedia of Type Strains, Phase IV (KMG-V): Genome sequencing to study the core and pangenomes of soil and plant-associated prokaryotes.</title>
        <authorList>
            <person name="Whitman W."/>
        </authorList>
    </citation>
    <scope>NUCLEOTIDE SEQUENCE [LARGE SCALE GENOMIC DNA]</scope>
    <source>
        <strain evidence="7 8">9A</strain>
    </source>
</reference>
<dbReference type="Pfam" id="PF08281">
    <property type="entry name" value="Sigma70_r4_2"/>
    <property type="match status" value="1"/>
</dbReference>
<evidence type="ECO:0000256" key="3">
    <source>
        <dbReference type="ARBA" id="ARBA00023082"/>
    </source>
</evidence>
<feature type="domain" description="RNA polymerase sigma-70 region 2" evidence="5">
    <location>
        <begin position="31"/>
        <end position="98"/>
    </location>
</feature>
<dbReference type="InterPro" id="IPR007627">
    <property type="entry name" value="RNA_pol_sigma70_r2"/>
</dbReference>
<evidence type="ECO:0000256" key="4">
    <source>
        <dbReference type="ARBA" id="ARBA00023163"/>
    </source>
</evidence>
<organism evidence="7 8">
    <name type="scientific">Hymenobacter caeli</name>
    <dbReference type="NCBI Taxonomy" id="2735894"/>
    <lineage>
        <taxon>Bacteria</taxon>
        <taxon>Pseudomonadati</taxon>
        <taxon>Bacteroidota</taxon>
        <taxon>Cytophagia</taxon>
        <taxon>Cytophagales</taxon>
        <taxon>Hymenobacteraceae</taxon>
        <taxon>Hymenobacter</taxon>
    </lineage>
</organism>
<evidence type="ECO:0000259" key="5">
    <source>
        <dbReference type="Pfam" id="PF04542"/>
    </source>
</evidence>
<keyword evidence="8" id="KW-1185">Reference proteome</keyword>
<dbReference type="SUPFAM" id="SSF88659">
    <property type="entry name" value="Sigma3 and sigma4 domains of RNA polymerase sigma factors"/>
    <property type="match status" value="1"/>
</dbReference>
<comment type="similarity">
    <text evidence="1">Belongs to the sigma-70 factor family. ECF subfamily.</text>
</comment>
<accession>A0ABX2FJL7</accession>
<dbReference type="SUPFAM" id="SSF88946">
    <property type="entry name" value="Sigma2 domain of RNA polymerase sigma factors"/>
    <property type="match status" value="1"/>
</dbReference>
<keyword evidence="3" id="KW-0731">Sigma factor</keyword>